<organism evidence="1 2">
    <name type="scientific">Cladobotryum mycophilum</name>
    <dbReference type="NCBI Taxonomy" id="491253"/>
    <lineage>
        <taxon>Eukaryota</taxon>
        <taxon>Fungi</taxon>
        <taxon>Dikarya</taxon>
        <taxon>Ascomycota</taxon>
        <taxon>Pezizomycotina</taxon>
        <taxon>Sordariomycetes</taxon>
        <taxon>Hypocreomycetidae</taxon>
        <taxon>Hypocreales</taxon>
        <taxon>Hypocreaceae</taxon>
        <taxon>Cladobotryum</taxon>
    </lineage>
</organism>
<sequence length="118" mass="13295">MPTYEQLWAIVALVKGYGIVPLRSTWNLHSDLVFTTVTIEELDNFRQLFAEYGGDLDKLNAKFGQKPVKYDVTWKEYYVTLAMAKTEGWIEDPMGTVGKNGGFCGDIGWDAYGSARNT</sequence>
<dbReference type="Proteomes" id="UP001338125">
    <property type="component" value="Unassembled WGS sequence"/>
</dbReference>
<accession>A0ABR0S873</accession>
<protein>
    <submittedName>
        <fullName evidence="1">Uncharacterized protein</fullName>
    </submittedName>
</protein>
<name>A0ABR0S873_9HYPO</name>
<evidence type="ECO:0000313" key="2">
    <source>
        <dbReference type="Proteomes" id="UP001338125"/>
    </source>
</evidence>
<proteinExistence type="predicted"/>
<reference evidence="1 2" key="1">
    <citation type="submission" date="2024-01" db="EMBL/GenBank/DDBJ databases">
        <title>Complete genome of Cladobotryum mycophilum ATHUM6906.</title>
        <authorList>
            <person name="Christinaki A.C."/>
            <person name="Myridakis A.I."/>
            <person name="Kouvelis V.N."/>
        </authorList>
    </citation>
    <scope>NUCLEOTIDE SEQUENCE [LARGE SCALE GENOMIC DNA]</scope>
    <source>
        <strain evidence="1 2">ATHUM6906</strain>
    </source>
</reference>
<gene>
    <name evidence="1" type="ORF">PT974_12173</name>
</gene>
<keyword evidence="2" id="KW-1185">Reference proteome</keyword>
<evidence type="ECO:0000313" key="1">
    <source>
        <dbReference type="EMBL" id="KAK5988037.1"/>
    </source>
</evidence>
<comment type="caution">
    <text evidence="1">The sequence shown here is derived from an EMBL/GenBank/DDBJ whole genome shotgun (WGS) entry which is preliminary data.</text>
</comment>
<dbReference type="EMBL" id="JAVFKD010000016">
    <property type="protein sequence ID" value="KAK5988037.1"/>
    <property type="molecule type" value="Genomic_DNA"/>
</dbReference>